<protein>
    <submittedName>
        <fullName evidence="1">Predicted protein</fullName>
    </submittedName>
</protein>
<evidence type="ECO:0000313" key="1">
    <source>
        <dbReference type="EMBL" id="EDQ48125.1"/>
    </source>
</evidence>
<proteinExistence type="predicted"/>
<dbReference type="HOGENOM" id="CLU_1691317_0_0_1"/>
<reference evidence="1" key="1">
    <citation type="journal article" date="2008" name="Science">
        <title>The Physcomitrella genome reveals evolutionary insights into the conquest of land by plants.</title>
        <authorList>
            <person name="Rensing S."/>
            <person name="Lang D."/>
            <person name="Zimmer A."/>
            <person name="Terry A."/>
            <person name="Salamov A."/>
            <person name="Shapiro H."/>
            <person name="Nishiyama T."/>
            <person name="Perroud P.-F."/>
            <person name="Lindquist E."/>
            <person name="Kamisugi Y."/>
            <person name="Tanahashi T."/>
            <person name="Sakakibara K."/>
            <person name="Fujita T."/>
            <person name="Oishi K."/>
            <person name="Shin-I T."/>
            <person name="Kuroki Y."/>
            <person name="Toyoda A."/>
            <person name="Suzuki Y."/>
            <person name="Hashimoto A."/>
            <person name="Yamaguchi K."/>
            <person name="Sugano A."/>
            <person name="Kohara Y."/>
            <person name="Fujiyama A."/>
            <person name="Anterola A."/>
            <person name="Aoki S."/>
            <person name="Ashton N."/>
            <person name="Barbazuk W.B."/>
            <person name="Barker E."/>
            <person name="Bennetzen J."/>
            <person name="Bezanilla M."/>
            <person name="Blankenship R."/>
            <person name="Cho S.H."/>
            <person name="Dutcher S."/>
            <person name="Estelle M."/>
            <person name="Fawcett J.A."/>
            <person name="Gundlach H."/>
            <person name="Hanada K."/>
            <person name="Heyl A."/>
            <person name="Hicks K.A."/>
            <person name="Hugh J."/>
            <person name="Lohr M."/>
            <person name="Mayer K."/>
            <person name="Melkozernov A."/>
            <person name="Murata T."/>
            <person name="Nelson D."/>
            <person name="Pils B."/>
            <person name="Prigge M."/>
            <person name="Reiss B."/>
            <person name="Renner T."/>
            <person name="Rombauts S."/>
            <person name="Rushton P."/>
            <person name="Sanderfoot A."/>
            <person name="Schween G."/>
            <person name="Shiu S.-H."/>
            <person name="Stueber K."/>
            <person name="Theodoulou F.L."/>
            <person name="Tu H."/>
            <person name="Van de Peer Y."/>
            <person name="Verrier P.J."/>
            <person name="Waters E."/>
            <person name="Wood A."/>
            <person name="Yang L."/>
            <person name="Cove D."/>
            <person name="Cuming A."/>
            <person name="Hasebe M."/>
            <person name="Lucas S."/>
            <person name="Mishler D.B."/>
            <person name="Reski R."/>
            <person name="Grigoriev I."/>
            <person name="Quatrano R.S."/>
            <person name="Boore J.L."/>
        </authorList>
    </citation>
    <scope>NUCLEOTIDE SEQUENCE [LARGE SCALE GENOMIC DNA]</scope>
</reference>
<organism>
    <name type="scientific">Physcomitrium patens</name>
    <name type="common">Spreading-leaved earth moss</name>
    <name type="synonym">Physcomitrella patens</name>
    <dbReference type="NCBI Taxonomy" id="3218"/>
    <lineage>
        <taxon>Eukaryota</taxon>
        <taxon>Viridiplantae</taxon>
        <taxon>Streptophyta</taxon>
        <taxon>Embryophyta</taxon>
        <taxon>Bryophyta</taxon>
        <taxon>Bryophytina</taxon>
        <taxon>Bryopsida</taxon>
        <taxon>Funariidae</taxon>
        <taxon>Funariales</taxon>
        <taxon>Funariaceae</taxon>
        <taxon>Physcomitrium</taxon>
    </lineage>
</organism>
<feature type="non-terminal residue" evidence="1">
    <location>
        <position position="243"/>
    </location>
</feature>
<dbReference type="AlphaFoldDB" id="A9U878"/>
<sequence>MTTNYEPSMSFGFNITIGLGNDNKEVNITAQDLNHVKEKGLHFQLPTDTEVDLGSLSDLITWLNDKIGGVETIPTEVGPEWPDTIKEIFNGILNTNVKVTSLSIDQDKQDADGDYPPMKLNMALTGTVLDPDTHEPKPIPIIGDLFSVLGGGISVNPLLGDRIMDYNTTTQGTLYLLSLMEFDLDSGSPVLLYGDMEVSTGKELIFTVPSRIPCEPSTLHSESITTSVDDPLGMTGVRLNEFK</sequence>
<name>A9U878_PHYPA</name>
<dbReference type="EMBL" id="DS546865">
    <property type="protein sequence ID" value="EDQ48125.1"/>
    <property type="molecule type" value="Genomic_DNA"/>
</dbReference>
<gene>
    <name evidence="1" type="ORF">PHYPADRAFT_104268</name>
</gene>
<accession>A9U878</accession>